<dbReference type="CDD" id="cd04471">
    <property type="entry name" value="S1_RNase_R"/>
    <property type="match status" value="1"/>
</dbReference>
<comment type="caution">
    <text evidence="10">The sequence shown here is derived from an EMBL/GenBank/DDBJ whole genome shotgun (WGS) entry which is preliminary data.</text>
</comment>
<comment type="similarity">
    <text evidence="7">Belongs to the RNR ribonuclease family. RNase R subfamily.</text>
</comment>
<feature type="compositionally biased region" description="Basic residues" evidence="8">
    <location>
        <begin position="732"/>
        <end position="746"/>
    </location>
</feature>
<evidence type="ECO:0000256" key="8">
    <source>
        <dbReference type="SAM" id="MobiDB-lite"/>
    </source>
</evidence>
<dbReference type="OrthoDB" id="9764149at2"/>
<keyword evidence="2 7" id="KW-0963">Cytoplasm</keyword>
<dbReference type="InterPro" id="IPR050180">
    <property type="entry name" value="RNR_Ribonuclease"/>
</dbReference>
<dbReference type="AlphaFoldDB" id="A0A512H7J3"/>
<dbReference type="GO" id="GO:0006402">
    <property type="term" value="P:mRNA catabolic process"/>
    <property type="evidence" value="ECO:0007669"/>
    <property type="project" value="TreeGrafter"/>
</dbReference>
<dbReference type="InterPro" id="IPR003029">
    <property type="entry name" value="S1_domain"/>
</dbReference>
<keyword evidence="3 7" id="KW-0540">Nuclease</keyword>
<feature type="region of interest" description="Disordered" evidence="8">
    <location>
        <begin position="727"/>
        <end position="746"/>
    </location>
</feature>
<dbReference type="EMBL" id="BJZO01000034">
    <property type="protein sequence ID" value="GEO81360.1"/>
    <property type="molecule type" value="Genomic_DNA"/>
</dbReference>
<proteinExistence type="inferred from homology"/>
<dbReference type="InterPro" id="IPR001900">
    <property type="entry name" value="RNase_II/R"/>
</dbReference>
<comment type="subcellular location">
    <subcellularLocation>
        <location evidence="7">Cytoplasm</location>
    </subcellularLocation>
</comment>
<dbReference type="Pfam" id="PF00575">
    <property type="entry name" value="S1"/>
    <property type="match status" value="1"/>
</dbReference>
<organism evidence="10 11">
    <name type="scientific">Pararhodospirillum oryzae</name>
    <dbReference type="NCBI Taxonomy" id="478448"/>
    <lineage>
        <taxon>Bacteria</taxon>
        <taxon>Pseudomonadati</taxon>
        <taxon>Pseudomonadota</taxon>
        <taxon>Alphaproteobacteria</taxon>
        <taxon>Rhodospirillales</taxon>
        <taxon>Rhodospirillaceae</taxon>
        <taxon>Pararhodospirillum</taxon>
    </lineage>
</organism>
<keyword evidence="4 7" id="KW-0378">Hydrolase</keyword>
<dbReference type="GO" id="GO:0005829">
    <property type="term" value="C:cytosol"/>
    <property type="evidence" value="ECO:0007669"/>
    <property type="project" value="TreeGrafter"/>
</dbReference>
<accession>A0A512H7J3</accession>
<evidence type="ECO:0000313" key="11">
    <source>
        <dbReference type="Proteomes" id="UP000321567"/>
    </source>
</evidence>
<feature type="domain" description="S1 motif" evidence="9">
    <location>
        <begin position="640"/>
        <end position="721"/>
    </location>
</feature>
<evidence type="ECO:0000256" key="4">
    <source>
        <dbReference type="ARBA" id="ARBA00022801"/>
    </source>
</evidence>
<dbReference type="PANTHER" id="PTHR23355">
    <property type="entry name" value="RIBONUCLEASE"/>
    <property type="match status" value="1"/>
</dbReference>
<dbReference type="HAMAP" id="MF_01895">
    <property type="entry name" value="RNase_R"/>
    <property type="match status" value="1"/>
</dbReference>
<dbReference type="PROSITE" id="PS01175">
    <property type="entry name" value="RIBONUCLEASE_II"/>
    <property type="match status" value="1"/>
</dbReference>
<evidence type="ECO:0000313" key="10">
    <source>
        <dbReference type="EMBL" id="GEO81360.1"/>
    </source>
</evidence>
<dbReference type="GO" id="GO:0008859">
    <property type="term" value="F:exoribonuclease II activity"/>
    <property type="evidence" value="ECO:0007669"/>
    <property type="project" value="UniProtKB-UniRule"/>
</dbReference>
<dbReference type="Pfam" id="PF00773">
    <property type="entry name" value="RNB"/>
    <property type="match status" value="1"/>
</dbReference>
<comment type="function">
    <text evidence="7">3'-5' exoribonuclease that releases 5'-nucleoside monophosphates and is involved in maturation of structured RNAs.</text>
</comment>
<evidence type="ECO:0000256" key="7">
    <source>
        <dbReference type="HAMAP-Rule" id="MF_01895"/>
    </source>
</evidence>
<dbReference type="GO" id="GO:0003723">
    <property type="term" value="F:RNA binding"/>
    <property type="evidence" value="ECO:0007669"/>
    <property type="project" value="UniProtKB-UniRule"/>
</dbReference>
<keyword evidence="5 7" id="KW-0269">Exonuclease</keyword>
<name>A0A512H7J3_9PROT</name>
<dbReference type="NCBIfam" id="TIGR02063">
    <property type="entry name" value="RNase_R"/>
    <property type="match status" value="1"/>
</dbReference>
<dbReference type="SMART" id="SM00955">
    <property type="entry name" value="RNB"/>
    <property type="match status" value="1"/>
</dbReference>
<dbReference type="EC" id="3.1.13.1" evidence="7"/>
<dbReference type="Proteomes" id="UP000321567">
    <property type="component" value="Unassembled WGS sequence"/>
</dbReference>
<dbReference type="SUPFAM" id="SSF50249">
    <property type="entry name" value="Nucleic acid-binding proteins"/>
    <property type="match status" value="2"/>
</dbReference>
<dbReference type="InterPro" id="IPR040476">
    <property type="entry name" value="CSD2"/>
</dbReference>
<comment type="catalytic activity">
    <reaction evidence="1 7">
        <text>Exonucleolytic cleavage in the 3'- to 5'-direction to yield nucleoside 5'-phosphates.</text>
        <dbReference type="EC" id="3.1.13.1"/>
    </reaction>
</comment>
<dbReference type="RefSeq" id="WP_147163396.1">
    <property type="nucleotide sequence ID" value="NZ_BJZO01000034.1"/>
</dbReference>
<evidence type="ECO:0000256" key="5">
    <source>
        <dbReference type="ARBA" id="ARBA00022839"/>
    </source>
</evidence>
<evidence type="ECO:0000256" key="6">
    <source>
        <dbReference type="ARBA" id="ARBA00022884"/>
    </source>
</evidence>
<dbReference type="NCBIfam" id="TIGR00358">
    <property type="entry name" value="3_prime_RNase"/>
    <property type="match status" value="1"/>
</dbReference>
<keyword evidence="6 7" id="KW-0694">RNA-binding</keyword>
<dbReference type="PANTHER" id="PTHR23355:SF9">
    <property type="entry name" value="DIS3-LIKE EXONUCLEASE 2"/>
    <property type="match status" value="1"/>
</dbReference>
<protein>
    <recommendedName>
        <fullName evidence="7">Ribonuclease R</fullName>
        <shortName evidence="7">RNase R</shortName>
        <ecNumber evidence="7">3.1.13.1</ecNumber>
    </recommendedName>
</protein>
<reference evidence="10 11" key="1">
    <citation type="submission" date="2019-07" db="EMBL/GenBank/DDBJ databases">
        <title>Whole genome shotgun sequence of Rhodospirillum oryzae NBRC 107573.</title>
        <authorList>
            <person name="Hosoyama A."/>
            <person name="Uohara A."/>
            <person name="Ohji S."/>
            <person name="Ichikawa N."/>
        </authorList>
    </citation>
    <scope>NUCLEOTIDE SEQUENCE [LARGE SCALE GENOMIC DNA]</scope>
    <source>
        <strain evidence="10 11">NBRC 107573</strain>
    </source>
</reference>
<dbReference type="InterPro" id="IPR004476">
    <property type="entry name" value="RNase_II/RNase_R"/>
</dbReference>
<dbReference type="InterPro" id="IPR012340">
    <property type="entry name" value="NA-bd_OB-fold"/>
</dbReference>
<dbReference type="Gene3D" id="2.40.50.140">
    <property type="entry name" value="Nucleic acid-binding proteins"/>
    <property type="match status" value="1"/>
</dbReference>
<dbReference type="PROSITE" id="PS50126">
    <property type="entry name" value="S1"/>
    <property type="match status" value="1"/>
</dbReference>
<dbReference type="InterPro" id="IPR011805">
    <property type="entry name" value="RNase_R"/>
</dbReference>
<dbReference type="SMART" id="SM00316">
    <property type="entry name" value="S1"/>
    <property type="match status" value="1"/>
</dbReference>
<evidence type="ECO:0000256" key="2">
    <source>
        <dbReference type="ARBA" id="ARBA00022490"/>
    </source>
</evidence>
<evidence type="ECO:0000259" key="9">
    <source>
        <dbReference type="PROSITE" id="PS50126"/>
    </source>
</evidence>
<keyword evidence="11" id="KW-1185">Reference proteome</keyword>
<gene>
    <name evidence="7 10" type="primary">rnr</name>
    <name evidence="10" type="ORF">ROR02_14910</name>
</gene>
<evidence type="ECO:0000256" key="3">
    <source>
        <dbReference type="ARBA" id="ARBA00022722"/>
    </source>
</evidence>
<dbReference type="Pfam" id="PF17876">
    <property type="entry name" value="CSD2"/>
    <property type="match status" value="1"/>
</dbReference>
<feature type="region of interest" description="Disordered" evidence="8">
    <location>
        <begin position="174"/>
        <end position="194"/>
    </location>
</feature>
<dbReference type="InterPro" id="IPR022966">
    <property type="entry name" value="RNase_II/R_CS"/>
</dbReference>
<sequence length="746" mass="81749">MTHKPAKSVPFPTREQVLAFIREAGGAVGRREIARAFQITGAQRTELRALLKDLESEGDVQRGRGRRLRPPGTLPEVTVLTVTHQDADGDLYCKPVVWPHEEPPPRILLWPARRDGRAAAGIAPAVGDRVLARLSQAGENRYDARPIRVLEHGPSRVLGVLAEGRDGLRLRPTSRKERDDYRVAPTDTQGAGPGDLVEVEVLPGRALGLRRARVVDRLGEQDGPRSISLIVVHTHDIPVDFPPEALEQAEAATGVGLEGRADLRDIPFVTIDGEDARDFDDAVFADSDLDPDNPGGWTVWVAIADVAHYVRPGDPLDKAAFERGNSVYFPDRVVPMLPEALSNGWCSLRPNEDRGCLAVRLTFAADGTLLGHAFTRGLMRSAARLTYTQAQAARDGTPDDTTAPLMDRVITPLFEAYAALKEARKRRGCLELDLPERQVLLNEAGQVRCVVPRPRYDSHRLIEEFMIAANVAAAETLEARRQPCLYRVHDQPAPEKLHALAEFLDTLSLPFHKGTVQRASQFNGLLERAHGTPHEIMVNEIILRSQAQAEYTPDNIGHFGLALSRYAHFTSPIRRYADLMVHRGLIAGLGLGPDGRAAGGPDPDLAEIGRHITATERRAATAERDALARYTASFLQGSVGAAFPGRVSGLNRAGLFVTLDDSGADGLVPMSTLPDDYYRHDEAAHTLRGEHSGLTFHLGMAVVVRLRDANPISGGLLFELLEGGSRTAERRRAPRGGRRVLRRPRR</sequence>
<evidence type="ECO:0000256" key="1">
    <source>
        <dbReference type="ARBA" id="ARBA00001849"/>
    </source>
</evidence>